<gene>
    <name evidence="2" type="ORF">JY500_11005</name>
</gene>
<evidence type="ECO:0000313" key="3">
    <source>
        <dbReference type="Proteomes" id="UP000663570"/>
    </source>
</evidence>
<dbReference type="EMBL" id="CP071060">
    <property type="protein sequence ID" value="QSI75061.1"/>
    <property type="molecule type" value="Genomic_DNA"/>
</dbReference>
<keyword evidence="1" id="KW-0812">Transmembrane</keyword>
<dbReference type="RefSeq" id="WP_206252286.1">
    <property type="nucleotide sequence ID" value="NZ_CP071060.1"/>
</dbReference>
<protein>
    <submittedName>
        <fullName evidence="2">Uncharacterized protein</fullName>
    </submittedName>
</protein>
<evidence type="ECO:0000256" key="1">
    <source>
        <dbReference type="SAM" id="Phobius"/>
    </source>
</evidence>
<accession>A0ABX7M2G1</accession>
<proteinExistence type="predicted"/>
<reference evidence="2 3" key="1">
    <citation type="submission" date="2021-02" db="EMBL/GenBank/DDBJ databases">
        <title>Niveibacterium changnyeongensis HC41.</title>
        <authorList>
            <person name="Kang M."/>
        </authorList>
    </citation>
    <scope>NUCLEOTIDE SEQUENCE [LARGE SCALE GENOMIC DNA]</scope>
    <source>
        <strain evidence="2 3">HC41</strain>
    </source>
</reference>
<organism evidence="2 3">
    <name type="scientific">Niveibacterium microcysteis</name>
    <dbReference type="NCBI Taxonomy" id="2811415"/>
    <lineage>
        <taxon>Bacteria</taxon>
        <taxon>Pseudomonadati</taxon>
        <taxon>Pseudomonadota</taxon>
        <taxon>Betaproteobacteria</taxon>
        <taxon>Rhodocyclales</taxon>
        <taxon>Rhodocyclaceae</taxon>
        <taxon>Niveibacterium</taxon>
    </lineage>
</organism>
<sequence length="112" mass="13012">MKTGDPTQRSFGQLLYRYFWPFQYFRDVTRGSQLEQVQNYRFNRTMRRYLPGFAVKWCCLSALWFGAGALCETALSVVVPAACCYLTATGSFMVVVQVAVAWVWLTHFPERF</sequence>
<keyword evidence="1" id="KW-1133">Transmembrane helix</keyword>
<name>A0ABX7M2G1_9RHOO</name>
<keyword evidence="3" id="KW-1185">Reference proteome</keyword>
<feature type="transmembrane region" description="Helical" evidence="1">
    <location>
        <begin position="49"/>
        <end position="67"/>
    </location>
</feature>
<evidence type="ECO:0000313" key="2">
    <source>
        <dbReference type="EMBL" id="QSI75061.1"/>
    </source>
</evidence>
<keyword evidence="1" id="KW-0472">Membrane</keyword>
<dbReference type="Proteomes" id="UP000663570">
    <property type="component" value="Chromosome"/>
</dbReference>
<feature type="transmembrane region" description="Helical" evidence="1">
    <location>
        <begin position="79"/>
        <end position="105"/>
    </location>
</feature>